<keyword evidence="2" id="KW-1185">Reference proteome</keyword>
<gene>
    <name evidence="1" type="ORF">M5G11_24600</name>
</gene>
<dbReference type="EMBL" id="JAMDGY010000104">
    <property type="protein sequence ID" value="MDD0993713.1"/>
    <property type="molecule type" value="Genomic_DNA"/>
</dbReference>
<evidence type="ECO:0000313" key="1">
    <source>
        <dbReference type="EMBL" id="MDD0993713.1"/>
    </source>
</evidence>
<evidence type="ECO:0000313" key="2">
    <source>
        <dbReference type="Proteomes" id="UP001148203"/>
    </source>
</evidence>
<proteinExistence type="predicted"/>
<accession>A0ABT5NZU6</accession>
<dbReference type="InterPro" id="IPR005413">
    <property type="entry name" value="LowCa_resp_V_Ag"/>
</dbReference>
<dbReference type="PRINTS" id="PR01592">
    <property type="entry name" value="LCRVANTIGEN"/>
</dbReference>
<comment type="caution">
    <text evidence="1">The sequence shown here is derived from an EMBL/GenBank/DDBJ whole genome shotgun (WGS) entry which is preliminary data.</text>
</comment>
<dbReference type="RefSeq" id="WP_273912829.1">
    <property type="nucleotide sequence ID" value="NZ_JAMDGX010000071.1"/>
</dbReference>
<dbReference type="SUPFAM" id="SSF103388">
    <property type="entry name" value="Virulence-associated V antigen"/>
    <property type="match status" value="1"/>
</dbReference>
<dbReference type="Pfam" id="PF04792">
    <property type="entry name" value="LcrV"/>
    <property type="match status" value="1"/>
</dbReference>
<name>A0ABT5NZU6_9PSED</name>
<reference evidence="1 2" key="1">
    <citation type="submission" date="2022-05" db="EMBL/GenBank/DDBJ databases">
        <title>Novel Pseudomonas spp. Isolated from a Rainbow Trout Aquaculture Facility.</title>
        <authorList>
            <person name="Testerman T."/>
            <person name="Graf J."/>
        </authorList>
    </citation>
    <scope>NUCLEOTIDE SEQUENCE [LARGE SCALE GENOMIC DNA]</scope>
    <source>
        <strain evidence="1 2">ID681</strain>
    </source>
</reference>
<dbReference type="InterPro" id="IPR036139">
    <property type="entry name" value="Vir_assoc_V_ag_sf"/>
</dbReference>
<sequence length="329" mass="35915">MIESTAGVTQRLATAVERPTPLAQGAPDSVVEALLKLMHERRVVIVGPDEKPLGPRQLLPLFAGVLPEAAMRAGSLSDGLSTAVYADWANRINTYADQRPGVPLSVASFIHGALPNPLESLFSVFADPPVLGARMDVDVIDVYKKVMERNEVKRNDIRDLLSSLQAEAKIFSIIQSDINKAMAAKESFSTTSSNLADRSLYGYTSEEQWKNSAEFKLLSSLDTYSGDMSKSFTISDFLRGVTKPGTSGPQKESGSMKGVKDSYAFDKDNNPVAAFAGAVGDRARMVNDKVSQQTIVLKDVTSRYDTAIEGMNRFIDKYYNLMSDILRAL</sequence>
<dbReference type="Proteomes" id="UP001148203">
    <property type="component" value="Unassembled WGS sequence"/>
</dbReference>
<protein>
    <submittedName>
        <fullName evidence="1">Virulence-associated V antigen</fullName>
    </submittedName>
</protein>
<organism evidence="1 2">
    <name type="scientific">Pseudomonas fontis</name>
    <dbReference type="NCBI Taxonomy" id="2942633"/>
    <lineage>
        <taxon>Bacteria</taxon>
        <taxon>Pseudomonadati</taxon>
        <taxon>Pseudomonadota</taxon>
        <taxon>Gammaproteobacteria</taxon>
        <taxon>Pseudomonadales</taxon>
        <taxon>Pseudomonadaceae</taxon>
        <taxon>Pseudomonas</taxon>
    </lineage>
</organism>